<evidence type="ECO:0000259" key="4">
    <source>
        <dbReference type="PROSITE" id="PS50188"/>
    </source>
</evidence>
<dbReference type="SUPFAM" id="SSF49899">
    <property type="entry name" value="Concanavalin A-like lectins/glucanases"/>
    <property type="match status" value="1"/>
</dbReference>
<dbReference type="PRINTS" id="PR01407">
    <property type="entry name" value="BUTYPHLNCDUF"/>
</dbReference>
<evidence type="ECO:0000256" key="3">
    <source>
        <dbReference type="ARBA" id="ARBA00022833"/>
    </source>
</evidence>
<dbReference type="SMART" id="SM00449">
    <property type="entry name" value="SPRY"/>
    <property type="match status" value="1"/>
</dbReference>
<dbReference type="InterPro" id="IPR006574">
    <property type="entry name" value="PRY"/>
</dbReference>
<dbReference type="InterPro" id="IPR003879">
    <property type="entry name" value="Butyrophylin_SPRY"/>
</dbReference>
<keyword evidence="3" id="KW-0862">Zinc</keyword>
<keyword evidence="1" id="KW-0479">Metal-binding</keyword>
<dbReference type="Pfam" id="PF00622">
    <property type="entry name" value="SPRY"/>
    <property type="match status" value="1"/>
</dbReference>
<organism evidence="5 6">
    <name type="scientific">Cyclopterus lumpus</name>
    <name type="common">Lumpsucker</name>
    <dbReference type="NCBI Taxonomy" id="8103"/>
    <lineage>
        <taxon>Eukaryota</taxon>
        <taxon>Metazoa</taxon>
        <taxon>Chordata</taxon>
        <taxon>Craniata</taxon>
        <taxon>Vertebrata</taxon>
        <taxon>Euteleostomi</taxon>
        <taxon>Actinopterygii</taxon>
        <taxon>Neopterygii</taxon>
        <taxon>Teleostei</taxon>
        <taxon>Neoteleostei</taxon>
        <taxon>Acanthomorphata</taxon>
        <taxon>Eupercaria</taxon>
        <taxon>Perciformes</taxon>
        <taxon>Cottioidei</taxon>
        <taxon>Cottales</taxon>
        <taxon>Cyclopteridae</taxon>
        <taxon>Cyclopterus</taxon>
    </lineage>
</organism>
<feature type="domain" description="B30.2/SPRY" evidence="4">
    <location>
        <begin position="7"/>
        <end position="200"/>
    </location>
</feature>
<dbReference type="InterPro" id="IPR051051">
    <property type="entry name" value="E3_ubiq-ligase_TRIM/RNF"/>
</dbReference>
<dbReference type="InterPro" id="IPR013320">
    <property type="entry name" value="ConA-like_dom_sf"/>
</dbReference>
<reference evidence="5" key="1">
    <citation type="submission" date="2025-08" db="UniProtKB">
        <authorList>
            <consortium name="Ensembl"/>
        </authorList>
    </citation>
    <scope>IDENTIFICATION</scope>
</reference>
<dbReference type="PANTHER" id="PTHR25465:SF5">
    <property type="entry name" value="E3 UBIQUITIN_ISG15 LIGASE TRIM25-RELATED"/>
    <property type="match status" value="1"/>
</dbReference>
<dbReference type="InterPro" id="IPR003877">
    <property type="entry name" value="SPRY_dom"/>
</dbReference>
<proteinExistence type="predicted"/>
<dbReference type="GO" id="GO:0008270">
    <property type="term" value="F:zinc ion binding"/>
    <property type="evidence" value="ECO:0007669"/>
    <property type="project" value="UniProtKB-KW"/>
</dbReference>
<dbReference type="Pfam" id="PF13765">
    <property type="entry name" value="PRY"/>
    <property type="match status" value="1"/>
</dbReference>
<dbReference type="InterPro" id="IPR043136">
    <property type="entry name" value="B30.2/SPRY_sf"/>
</dbReference>
<dbReference type="PROSITE" id="PS50188">
    <property type="entry name" value="B302_SPRY"/>
    <property type="match status" value="1"/>
</dbReference>
<dbReference type="SMART" id="SM00589">
    <property type="entry name" value="PRY"/>
    <property type="match status" value="1"/>
</dbReference>
<dbReference type="GO" id="GO:0005737">
    <property type="term" value="C:cytoplasm"/>
    <property type="evidence" value="ECO:0007669"/>
    <property type="project" value="UniProtKB-ARBA"/>
</dbReference>
<evidence type="ECO:0000313" key="5">
    <source>
        <dbReference type="Ensembl" id="ENSCLMP00005032336.1"/>
    </source>
</evidence>
<dbReference type="InterPro" id="IPR001870">
    <property type="entry name" value="B30.2/SPRY"/>
</dbReference>
<sequence length="200" mass="23101">AAVYGNPPILFCGLNTRAGFLKYSRKLTLDPNTAHRQLLLSNRNRRATLMSEQQSYSSHPERFTECLQVLSRESLTGRCYWEVEWYGKEGYIAVAYKDISRKGDSRECEFGGNDKSWVLFCRRDYSLEFLNYKSHIYLSPPQSSRIGVYLDHRSGILSFYSVSETMTLLHRVQTTFTQPLYAGLQLLYSLGYSAELCKLK</sequence>
<dbReference type="Ensembl" id="ENSCLMT00005033706.1">
    <property type="protein sequence ID" value="ENSCLMP00005032336.1"/>
    <property type="gene ID" value="ENSCLMG00005015566.1"/>
</dbReference>
<keyword evidence="6" id="KW-1185">Reference proteome</keyword>
<dbReference type="Gene3D" id="2.60.120.920">
    <property type="match status" value="1"/>
</dbReference>
<evidence type="ECO:0000313" key="6">
    <source>
        <dbReference type="Proteomes" id="UP000694565"/>
    </source>
</evidence>
<dbReference type="AlphaFoldDB" id="A0A8C2ZTU9"/>
<evidence type="ECO:0000256" key="1">
    <source>
        <dbReference type="ARBA" id="ARBA00022723"/>
    </source>
</evidence>
<dbReference type="CDD" id="cd16040">
    <property type="entry name" value="SPRY_PRY_SNTX"/>
    <property type="match status" value="1"/>
</dbReference>
<name>A0A8C2ZTU9_CYCLU</name>
<accession>A0A8C2ZTU9</accession>
<keyword evidence="2" id="KW-0863">Zinc-finger</keyword>
<dbReference type="GeneTree" id="ENSGT01150000286922"/>
<evidence type="ECO:0000256" key="2">
    <source>
        <dbReference type="ARBA" id="ARBA00022771"/>
    </source>
</evidence>
<dbReference type="Proteomes" id="UP000694565">
    <property type="component" value="Unplaced"/>
</dbReference>
<protein>
    <recommendedName>
        <fullName evidence="4">B30.2/SPRY domain-containing protein</fullName>
    </recommendedName>
</protein>
<reference evidence="5" key="2">
    <citation type="submission" date="2025-09" db="UniProtKB">
        <authorList>
            <consortium name="Ensembl"/>
        </authorList>
    </citation>
    <scope>IDENTIFICATION</scope>
</reference>
<dbReference type="PANTHER" id="PTHR25465">
    <property type="entry name" value="B-BOX DOMAIN CONTAINING"/>
    <property type="match status" value="1"/>
</dbReference>